<sequence length="377" mass="42621">MIYLWILRETVIENLLNLDKTKDLPPYHDNPLSGNPTPILEPVTKSSSSPTLTSIEESDLIWKNSKLISQVIHFHPRNSNPLSPLPPFHNSLSGSTTSSSPSLPVSETSNYSLKEFADELAHFTFPPGIDYLPFDAESDLQGIEYLLNHDPIKEMDSILEYSVDKNSPDDNLVDTISEMFIDEHALDYSSPPLWDDCDDEIFDLETVNDNTYDDPFDFKEEKIKDSKLLIDELDLPVPDYEAFFCDSEPDLENFTMDVVEDIYDNLTRELYVHVEFSISFIRDPLFPVIDTLLPFLSKNEDKVVNYGILAADEEKSPHPSSHRGLRALNESPIMISVEDTPNLDVPISQIVMTLVRAVLSFDHSSFTSPASFGNPIS</sequence>
<evidence type="ECO:0008006" key="4">
    <source>
        <dbReference type="Google" id="ProtNLM"/>
    </source>
</evidence>
<proteinExistence type="predicted"/>
<reference evidence="2" key="2">
    <citation type="submission" date="2022-01" db="EMBL/GenBank/DDBJ databases">
        <authorList>
            <person name="Yamashiro T."/>
            <person name="Shiraishi A."/>
            <person name="Satake H."/>
            <person name="Nakayama K."/>
        </authorList>
    </citation>
    <scope>NUCLEOTIDE SEQUENCE</scope>
</reference>
<protein>
    <recommendedName>
        <fullName evidence="4">Reverse transcriptase domain-containing protein</fullName>
    </recommendedName>
</protein>
<gene>
    <name evidence="2" type="ORF">Tco_0936991</name>
</gene>
<evidence type="ECO:0000256" key="1">
    <source>
        <dbReference type="SAM" id="MobiDB-lite"/>
    </source>
</evidence>
<feature type="region of interest" description="Disordered" evidence="1">
    <location>
        <begin position="27"/>
        <end position="51"/>
    </location>
</feature>
<feature type="region of interest" description="Disordered" evidence="1">
    <location>
        <begin position="83"/>
        <end position="107"/>
    </location>
</feature>
<comment type="caution">
    <text evidence="2">The sequence shown here is derived from an EMBL/GenBank/DDBJ whole genome shotgun (WGS) entry which is preliminary data.</text>
</comment>
<dbReference type="Proteomes" id="UP001151760">
    <property type="component" value="Unassembled WGS sequence"/>
</dbReference>
<reference evidence="2" key="1">
    <citation type="journal article" date="2022" name="Int. J. Mol. Sci.">
        <title>Draft Genome of Tanacetum Coccineum: Genomic Comparison of Closely Related Tanacetum-Family Plants.</title>
        <authorList>
            <person name="Yamashiro T."/>
            <person name="Shiraishi A."/>
            <person name="Nakayama K."/>
            <person name="Satake H."/>
        </authorList>
    </citation>
    <scope>NUCLEOTIDE SEQUENCE</scope>
</reference>
<evidence type="ECO:0000313" key="3">
    <source>
        <dbReference type="Proteomes" id="UP001151760"/>
    </source>
</evidence>
<evidence type="ECO:0000313" key="2">
    <source>
        <dbReference type="EMBL" id="GJT37126.1"/>
    </source>
</evidence>
<dbReference type="EMBL" id="BQNB010015198">
    <property type="protein sequence ID" value="GJT37126.1"/>
    <property type="molecule type" value="Genomic_DNA"/>
</dbReference>
<organism evidence="2 3">
    <name type="scientific">Tanacetum coccineum</name>
    <dbReference type="NCBI Taxonomy" id="301880"/>
    <lineage>
        <taxon>Eukaryota</taxon>
        <taxon>Viridiplantae</taxon>
        <taxon>Streptophyta</taxon>
        <taxon>Embryophyta</taxon>
        <taxon>Tracheophyta</taxon>
        <taxon>Spermatophyta</taxon>
        <taxon>Magnoliopsida</taxon>
        <taxon>eudicotyledons</taxon>
        <taxon>Gunneridae</taxon>
        <taxon>Pentapetalae</taxon>
        <taxon>asterids</taxon>
        <taxon>campanulids</taxon>
        <taxon>Asterales</taxon>
        <taxon>Asteraceae</taxon>
        <taxon>Asteroideae</taxon>
        <taxon>Anthemideae</taxon>
        <taxon>Anthemidinae</taxon>
        <taxon>Tanacetum</taxon>
    </lineage>
</organism>
<accession>A0ABQ5DFT4</accession>
<keyword evidence="3" id="KW-1185">Reference proteome</keyword>
<name>A0ABQ5DFT4_9ASTR</name>